<feature type="signal peptide" evidence="2">
    <location>
        <begin position="1"/>
        <end position="26"/>
    </location>
</feature>
<sequence>MRIFSWNLLRGFVVGSLLITSAVVRAATIDVTFPDRAPDAVGAITISLTGFIETEDGDIFLKKLAAAKKALFEKDNPDLIYEISGPSYLQIRLELDSKNGGELSAALKIAAAVREDGIATVVKKGSSCVSACAFIFLAGESRVPYSDVTNHRILQPGGFVFFHSPHPQRRRPGTFAEGRKAVREMLRVLGPRLPPHLAVEILLKEPHEFLSIDTVADAIKWNVDLEKIRVPWPRRSGFLQACRNYLVFKKGRPIDDLTVGVKEPEKPSTPDFGLQDDRPLRADDRDPLTKLEASLLPEESPELQQARIEFRAPMLMRMVYIGEGEMASQFVFDAGDIRGAIPCTIWSGNYDLHVSERLVPLTKESLEQEMGDGRSAPIPYWYQYPPDTELSSIAGDY</sequence>
<dbReference type="SUPFAM" id="SSF52096">
    <property type="entry name" value="ClpP/crotonase"/>
    <property type="match status" value="1"/>
</dbReference>
<dbReference type="RefSeq" id="WP_028159538.1">
    <property type="nucleotide sequence ID" value="NZ_VLLA01000004.1"/>
</dbReference>
<evidence type="ECO:0000256" key="1">
    <source>
        <dbReference type="SAM" id="MobiDB-lite"/>
    </source>
</evidence>
<evidence type="ECO:0000256" key="2">
    <source>
        <dbReference type="SAM" id="SignalP"/>
    </source>
</evidence>
<reference evidence="3 4" key="1">
    <citation type="journal article" date="2015" name="Stand. Genomic Sci.">
        <title>Genomic Encyclopedia of Bacterial and Archaeal Type Strains, Phase III: the genomes of soil and plant-associated and newly described type strains.</title>
        <authorList>
            <person name="Whitman W.B."/>
            <person name="Woyke T."/>
            <person name="Klenk H.P."/>
            <person name="Zhou Y."/>
            <person name="Lilburn T.G."/>
            <person name="Beck B.J."/>
            <person name="De Vos P."/>
            <person name="Vandamme P."/>
            <person name="Eisen J.A."/>
            <person name="Garrity G."/>
            <person name="Hugenholtz P."/>
            <person name="Kyrpides N.C."/>
        </authorList>
    </citation>
    <scope>NUCLEOTIDE SEQUENCE [LARGE SCALE GENOMIC DNA]</scope>
    <source>
        <strain evidence="3 4">CGMCC 1.10948</strain>
    </source>
</reference>
<name>A0A562RU45_9BRAD</name>
<feature type="chain" id="PRO_5022018268" evidence="2">
    <location>
        <begin position="27"/>
        <end position="397"/>
    </location>
</feature>
<feature type="region of interest" description="Disordered" evidence="1">
    <location>
        <begin position="261"/>
        <end position="283"/>
    </location>
</feature>
<keyword evidence="4" id="KW-1185">Reference proteome</keyword>
<dbReference type="InterPro" id="IPR029045">
    <property type="entry name" value="ClpP/crotonase-like_dom_sf"/>
</dbReference>
<organism evidence="3 4">
    <name type="scientific">Bradyrhizobium huanghuaihaiense</name>
    <dbReference type="NCBI Taxonomy" id="990078"/>
    <lineage>
        <taxon>Bacteria</taxon>
        <taxon>Pseudomonadati</taxon>
        <taxon>Pseudomonadota</taxon>
        <taxon>Alphaproteobacteria</taxon>
        <taxon>Hyphomicrobiales</taxon>
        <taxon>Nitrobacteraceae</taxon>
        <taxon>Bradyrhizobium</taxon>
    </lineage>
</organism>
<evidence type="ECO:0000313" key="3">
    <source>
        <dbReference type="EMBL" id="TWI72611.1"/>
    </source>
</evidence>
<comment type="caution">
    <text evidence="3">The sequence shown here is derived from an EMBL/GenBank/DDBJ whole genome shotgun (WGS) entry which is preliminary data.</text>
</comment>
<gene>
    <name evidence="3" type="ORF">IQ16_02189</name>
</gene>
<dbReference type="Proteomes" id="UP000316291">
    <property type="component" value="Unassembled WGS sequence"/>
</dbReference>
<dbReference type="EMBL" id="VLLA01000004">
    <property type="protein sequence ID" value="TWI72611.1"/>
    <property type="molecule type" value="Genomic_DNA"/>
</dbReference>
<dbReference type="OrthoDB" id="5936191at2"/>
<evidence type="ECO:0000313" key="4">
    <source>
        <dbReference type="Proteomes" id="UP000316291"/>
    </source>
</evidence>
<protein>
    <submittedName>
        <fullName evidence="3">Uncharacterized protein</fullName>
    </submittedName>
</protein>
<keyword evidence="2" id="KW-0732">Signal</keyword>
<accession>A0A562RU45</accession>
<proteinExistence type="predicted"/>
<dbReference type="AlphaFoldDB" id="A0A562RU45"/>